<evidence type="ECO:0000313" key="2">
    <source>
        <dbReference type="EMBL" id="KAJ4480506.1"/>
    </source>
</evidence>
<protein>
    <submittedName>
        <fullName evidence="2">Uncharacterized protein</fullName>
    </submittedName>
</protein>
<feature type="compositionally biased region" description="Low complexity" evidence="1">
    <location>
        <begin position="1"/>
        <end position="20"/>
    </location>
</feature>
<dbReference type="AlphaFoldDB" id="A0A9W9DPP9"/>
<proteinExistence type="predicted"/>
<evidence type="ECO:0000256" key="1">
    <source>
        <dbReference type="SAM" id="MobiDB-lite"/>
    </source>
</evidence>
<accession>A0A9W9DPP9</accession>
<evidence type="ECO:0000313" key="3">
    <source>
        <dbReference type="Proteomes" id="UP001150238"/>
    </source>
</evidence>
<sequence>MSRQFTSSSSSQLEPSFCSPTKPKRSPNRAASLRLCNAKTVNVPIPPSLLQSPYLNSPMSPFQKANSTPCTPSREDEQWLRDTIPLSTRSASLGRSASIKENSQRQTCSSPKCSDIDTAERGEIIDKTVRNRIGPYSPPLVRLGARQPDQDKAQIPSLHLCRSGEQEYFLFSHAWR</sequence>
<dbReference type="EMBL" id="JANVFS010000015">
    <property type="protein sequence ID" value="KAJ4480506.1"/>
    <property type="molecule type" value="Genomic_DNA"/>
</dbReference>
<dbReference type="Proteomes" id="UP001150238">
    <property type="component" value="Unassembled WGS sequence"/>
</dbReference>
<gene>
    <name evidence="2" type="ORF">C8J55DRAFT_65928</name>
</gene>
<feature type="region of interest" description="Disordered" evidence="1">
    <location>
        <begin position="49"/>
        <end position="113"/>
    </location>
</feature>
<feature type="compositionally biased region" description="Polar residues" evidence="1">
    <location>
        <begin position="49"/>
        <end position="71"/>
    </location>
</feature>
<reference evidence="2" key="1">
    <citation type="submission" date="2022-08" db="EMBL/GenBank/DDBJ databases">
        <authorList>
            <consortium name="DOE Joint Genome Institute"/>
            <person name="Min B."/>
            <person name="Riley R."/>
            <person name="Sierra-Patev S."/>
            <person name="Naranjo-Ortiz M."/>
            <person name="Looney B."/>
            <person name="Konkel Z."/>
            <person name="Slot J.C."/>
            <person name="Sakamoto Y."/>
            <person name="Steenwyk J.L."/>
            <person name="Rokas A."/>
            <person name="Carro J."/>
            <person name="Camarero S."/>
            <person name="Ferreira P."/>
            <person name="Molpeceres G."/>
            <person name="Ruiz-Duenas F.J."/>
            <person name="Serrano A."/>
            <person name="Henrissat B."/>
            <person name="Drula E."/>
            <person name="Hughes K.W."/>
            <person name="Mata J.L."/>
            <person name="Ishikawa N.K."/>
            <person name="Vargas-Isla R."/>
            <person name="Ushijima S."/>
            <person name="Smith C.A."/>
            <person name="Ahrendt S."/>
            <person name="Andreopoulos W."/>
            <person name="He G."/>
            <person name="Labutti K."/>
            <person name="Lipzen A."/>
            <person name="Ng V."/>
            <person name="Sandor L."/>
            <person name="Barry K."/>
            <person name="Martinez A.T."/>
            <person name="Xiao Y."/>
            <person name="Gibbons J.G."/>
            <person name="Terashima K."/>
            <person name="Hibbett D.S."/>
            <person name="Grigoriev I.V."/>
        </authorList>
    </citation>
    <scope>NUCLEOTIDE SEQUENCE</scope>
    <source>
        <strain evidence="2">Sp2 HRB7682 ss15</strain>
    </source>
</reference>
<feature type="compositionally biased region" description="Polar residues" evidence="1">
    <location>
        <begin position="85"/>
        <end position="112"/>
    </location>
</feature>
<organism evidence="2 3">
    <name type="scientific">Lentinula lateritia</name>
    <dbReference type="NCBI Taxonomy" id="40482"/>
    <lineage>
        <taxon>Eukaryota</taxon>
        <taxon>Fungi</taxon>
        <taxon>Dikarya</taxon>
        <taxon>Basidiomycota</taxon>
        <taxon>Agaricomycotina</taxon>
        <taxon>Agaricomycetes</taxon>
        <taxon>Agaricomycetidae</taxon>
        <taxon>Agaricales</taxon>
        <taxon>Marasmiineae</taxon>
        <taxon>Omphalotaceae</taxon>
        <taxon>Lentinula</taxon>
    </lineage>
</organism>
<reference evidence="2" key="2">
    <citation type="journal article" date="2023" name="Proc. Natl. Acad. Sci. U.S.A.">
        <title>A global phylogenomic analysis of the shiitake genus Lentinula.</title>
        <authorList>
            <person name="Sierra-Patev S."/>
            <person name="Min B."/>
            <person name="Naranjo-Ortiz M."/>
            <person name="Looney B."/>
            <person name="Konkel Z."/>
            <person name="Slot J.C."/>
            <person name="Sakamoto Y."/>
            <person name="Steenwyk J.L."/>
            <person name="Rokas A."/>
            <person name="Carro J."/>
            <person name="Camarero S."/>
            <person name="Ferreira P."/>
            <person name="Molpeceres G."/>
            <person name="Ruiz-Duenas F.J."/>
            <person name="Serrano A."/>
            <person name="Henrissat B."/>
            <person name="Drula E."/>
            <person name="Hughes K.W."/>
            <person name="Mata J.L."/>
            <person name="Ishikawa N.K."/>
            <person name="Vargas-Isla R."/>
            <person name="Ushijima S."/>
            <person name="Smith C.A."/>
            <person name="Donoghue J."/>
            <person name="Ahrendt S."/>
            <person name="Andreopoulos W."/>
            <person name="He G."/>
            <person name="LaButti K."/>
            <person name="Lipzen A."/>
            <person name="Ng V."/>
            <person name="Riley R."/>
            <person name="Sandor L."/>
            <person name="Barry K."/>
            <person name="Martinez A.T."/>
            <person name="Xiao Y."/>
            <person name="Gibbons J.G."/>
            <person name="Terashima K."/>
            <person name="Grigoriev I.V."/>
            <person name="Hibbett D."/>
        </authorList>
    </citation>
    <scope>NUCLEOTIDE SEQUENCE</scope>
    <source>
        <strain evidence="2">Sp2 HRB7682 ss15</strain>
    </source>
</reference>
<feature type="region of interest" description="Disordered" evidence="1">
    <location>
        <begin position="1"/>
        <end position="32"/>
    </location>
</feature>
<name>A0A9W9DPP9_9AGAR</name>
<comment type="caution">
    <text evidence="2">The sequence shown here is derived from an EMBL/GenBank/DDBJ whole genome shotgun (WGS) entry which is preliminary data.</text>
</comment>